<dbReference type="InterPro" id="IPR006665">
    <property type="entry name" value="OmpA-like"/>
</dbReference>
<evidence type="ECO:0000256" key="3">
    <source>
        <dbReference type="SAM" id="Phobius"/>
    </source>
</evidence>
<reference evidence="5 6" key="1">
    <citation type="submission" date="2018-08" db="EMBL/GenBank/DDBJ databases">
        <title>The first complete genome of Treponema rectale (CHPAT), a commensal spirochete of the bovine rectum.</title>
        <authorList>
            <person name="Staton G.J."/>
            <person name="Clegg S.R."/>
            <person name="Carter S.D."/>
            <person name="Radford A.D."/>
            <person name="Darby A."/>
            <person name="Hall N."/>
            <person name="Birtles R.J."/>
            <person name="Evans N.J."/>
        </authorList>
    </citation>
    <scope>NUCLEOTIDE SEQUENCE [LARGE SCALE GENOMIC DNA]</scope>
    <source>
        <strain evidence="5 6">CHPA</strain>
    </source>
</reference>
<dbReference type="AlphaFoldDB" id="A0A7M1XQA2"/>
<dbReference type="GO" id="GO:0016020">
    <property type="term" value="C:membrane"/>
    <property type="evidence" value="ECO:0007669"/>
    <property type="project" value="UniProtKB-UniRule"/>
</dbReference>
<dbReference type="Gene3D" id="3.30.1330.60">
    <property type="entry name" value="OmpA-like domain"/>
    <property type="match status" value="1"/>
</dbReference>
<dbReference type="EMBL" id="CP031517">
    <property type="protein sequence ID" value="QOS41001.1"/>
    <property type="molecule type" value="Genomic_DNA"/>
</dbReference>
<proteinExistence type="predicted"/>
<dbReference type="PANTHER" id="PTHR30329">
    <property type="entry name" value="STATOR ELEMENT OF FLAGELLAR MOTOR COMPLEX"/>
    <property type="match status" value="1"/>
</dbReference>
<evidence type="ECO:0000313" key="5">
    <source>
        <dbReference type="EMBL" id="QOS41001.1"/>
    </source>
</evidence>
<name>A0A7M1XQA2_9SPIR</name>
<keyword evidence="3" id="KW-1133">Transmembrane helix</keyword>
<gene>
    <name evidence="5" type="ORF">DYE49_11305</name>
</gene>
<dbReference type="KEGG" id="trc:DYE49_11305"/>
<evidence type="ECO:0000313" key="6">
    <source>
        <dbReference type="Proteomes" id="UP000593591"/>
    </source>
</evidence>
<dbReference type="PROSITE" id="PS51123">
    <property type="entry name" value="OMPA_2"/>
    <property type="match status" value="1"/>
</dbReference>
<feature type="transmembrane region" description="Helical" evidence="3">
    <location>
        <begin position="29"/>
        <end position="45"/>
    </location>
</feature>
<evidence type="ECO:0000259" key="4">
    <source>
        <dbReference type="PROSITE" id="PS51123"/>
    </source>
</evidence>
<protein>
    <submittedName>
        <fullName evidence="5">OmpA family protein</fullName>
    </submittedName>
</protein>
<sequence>MTVIRFFSLCRILSINYKQVTDNINMKRIIFLIAAAILFSGQYLFSQNYSLVERTDLRRYDNGKYTGLVSREVRSFIVAKPDSQNKEEKIYDGNFYVLEKTKRNTMNVKRPLNTAIPSSFKILSDGDMIMLEDNGYPSFRSFPSFTDKQISIGDSWNANALRSCDPLNKNIFTVMPIYVQYTYLKDDVFYGEEVYVLQAKWATRYTAGESEFNCDPDLLKASGSHTATMNISKKTKNALVVRDSVDETFFYADGKQITFRGTISLFTEYPPKIDGSEIIKKLSAQKDIAVSKTDAGIMLTLSDLKFKSDSAELLPGQTQLLDSIAQVLKPLEKTQFLIEGHTASTGNEKGELELSLERAYSIARELSRRGVNEEMIICKGSGSHKPAADNSTPEGRAKNRRVEITILE</sequence>
<dbReference type="Proteomes" id="UP000593591">
    <property type="component" value="Chromosome"/>
</dbReference>
<dbReference type="Pfam" id="PF00691">
    <property type="entry name" value="OmpA"/>
    <property type="match status" value="1"/>
</dbReference>
<dbReference type="PANTHER" id="PTHR30329:SF21">
    <property type="entry name" value="LIPOPROTEIN YIAD-RELATED"/>
    <property type="match status" value="1"/>
</dbReference>
<keyword evidence="3" id="KW-0812">Transmembrane</keyword>
<accession>A0A7M1XQA2</accession>
<feature type="region of interest" description="Disordered" evidence="2">
    <location>
        <begin position="380"/>
        <end position="399"/>
    </location>
</feature>
<dbReference type="InterPro" id="IPR050330">
    <property type="entry name" value="Bact_OuterMem_StrucFunc"/>
</dbReference>
<dbReference type="CDD" id="cd07185">
    <property type="entry name" value="OmpA_C-like"/>
    <property type="match status" value="1"/>
</dbReference>
<evidence type="ECO:0000256" key="1">
    <source>
        <dbReference type="PROSITE-ProRule" id="PRU00473"/>
    </source>
</evidence>
<evidence type="ECO:0000256" key="2">
    <source>
        <dbReference type="SAM" id="MobiDB-lite"/>
    </source>
</evidence>
<dbReference type="InterPro" id="IPR036737">
    <property type="entry name" value="OmpA-like_sf"/>
</dbReference>
<dbReference type="SUPFAM" id="SSF103088">
    <property type="entry name" value="OmpA-like"/>
    <property type="match status" value="1"/>
</dbReference>
<keyword evidence="1 3" id="KW-0472">Membrane</keyword>
<organism evidence="5 6">
    <name type="scientific">Treponema rectale</name>
    <dbReference type="NCBI Taxonomy" id="744512"/>
    <lineage>
        <taxon>Bacteria</taxon>
        <taxon>Pseudomonadati</taxon>
        <taxon>Spirochaetota</taxon>
        <taxon>Spirochaetia</taxon>
        <taxon>Spirochaetales</taxon>
        <taxon>Treponemataceae</taxon>
        <taxon>Treponema</taxon>
    </lineage>
</organism>
<feature type="domain" description="OmpA-like" evidence="4">
    <location>
        <begin position="293"/>
        <end position="408"/>
    </location>
</feature>